<dbReference type="EMBL" id="RKJW01000001">
    <property type="protein sequence ID" value="RPA28237.1"/>
    <property type="molecule type" value="Genomic_DNA"/>
</dbReference>
<sequence>MRCGLRVAGCGLRAAGCGLRAAGCGLRAAGCGLRAAGCALCIFPSHFSARIALASRSVNSSTLHAPPIRYGPDADGIGR</sequence>
<dbReference type="AlphaFoldDB" id="A0AAX1X9S3"/>
<name>A0AAX1X9S3_BURML</name>
<evidence type="ECO:0000313" key="2">
    <source>
        <dbReference type="Proteomes" id="UP000269379"/>
    </source>
</evidence>
<evidence type="ECO:0008006" key="3">
    <source>
        <dbReference type="Google" id="ProtNLM"/>
    </source>
</evidence>
<accession>A0AAX1X9S3</accession>
<reference evidence="2" key="1">
    <citation type="submission" date="2018-10" db="EMBL/GenBank/DDBJ databases">
        <title>FDA dAtabase for Regulatory Grade micrObial Sequences (FDA-ARGOS): Supporting development and validation of Infectious Disease Dx tests.</title>
        <authorList>
            <person name="Minogue T."/>
            <person name="Wolcott M."/>
            <person name="Wasieloski L."/>
            <person name="Aguilar W."/>
            <person name="Moore D."/>
            <person name="Jaissle J."/>
            <person name="Tallon L."/>
            <person name="Sadzewicz L."/>
            <person name="Zhao X."/>
            <person name="Vavikolanu K."/>
            <person name="Mehta A."/>
            <person name="Aluvathingal J."/>
            <person name="Nadendla S."/>
            <person name="Yan Y."/>
            <person name="Sichtig H."/>
        </authorList>
    </citation>
    <scope>NUCLEOTIDE SEQUENCE [LARGE SCALE GENOMIC DNA]</scope>
    <source>
        <strain evidence="2">FDAARGOS_588</strain>
    </source>
</reference>
<dbReference type="Proteomes" id="UP000269379">
    <property type="component" value="Unassembled WGS sequence"/>
</dbReference>
<evidence type="ECO:0000313" key="1">
    <source>
        <dbReference type="EMBL" id="RPA28237.1"/>
    </source>
</evidence>
<gene>
    <name evidence="1" type="ORF">EGT70_00305</name>
</gene>
<proteinExistence type="predicted"/>
<organism evidence="1 2">
    <name type="scientific">Burkholderia mallei</name>
    <name type="common">Pseudomonas mallei</name>
    <dbReference type="NCBI Taxonomy" id="13373"/>
    <lineage>
        <taxon>Bacteria</taxon>
        <taxon>Pseudomonadati</taxon>
        <taxon>Pseudomonadota</taxon>
        <taxon>Betaproteobacteria</taxon>
        <taxon>Burkholderiales</taxon>
        <taxon>Burkholderiaceae</taxon>
        <taxon>Burkholderia</taxon>
        <taxon>pseudomallei group</taxon>
    </lineage>
</organism>
<comment type="caution">
    <text evidence="1">The sequence shown here is derived from an EMBL/GenBank/DDBJ whole genome shotgun (WGS) entry which is preliminary data.</text>
</comment>
<protein>
    <recommendedName>
        <fullName evidence="3">Lipoprotein</fullName>
    </recommendedName>
</protein>